<evidence type="ECO:0000256" key="6">
    <source>
        <dbReference type="HAMAP-Rule" id="MF_01661"/>
    </source>
</evidence>
<dbReference type="EC" id="5.4.99.62" evidence="2 6"/>
<accession>A0A081C4S4</accession>
<dbReference type="PANTHER" id="PTHR37831:SF1">
    <property type="entry name" value="D-RIBOSE PYRANASE"/>
    <property type="match status" value="1"/>
</dbReference>
<evidence type="ECO:0000256" key="3">
    <source>
        <dbReference type="ARBA" id="ARBA00022490"/>
    </source>
</evidence>
<dbReference type="PANTHER" id="PTHR37831">
    <property type="entry name" value="D-RIBOSE PYRANASE"/>
    <property type="match status" value="1"/>
</dbReference>
<dbReference type="UniPathway" id="UPA00916">
    <property type="reaction ID" value="UER00888"/>
</dbReference>
<keyword evidence="3 6" id="KW-0963">Cytoplasm</keyword>
<dbReference type="Gene3D" id="3.40.1650.10">
    <property type="entry name" value="RbsD-like domain"/>
    <property type="match status" value="1"/>
</dbReference>
<keyword evidence="8" id="KW-1185">Reference proteome</keyword>
<dbReference type="InterPro" id="IPR023064">
    <property type="entry name" value="D-ribose_pyranase"/>
</dbReference>
<dbReference type="Pfam" id="PF05025">
    <property type="entry name" value="RbsD_FucU"/>
    <property type="match status" value="1"/>
</dbReference>
<name>A0A081C4S4_VECG1</name>
<comment type="subcellular location">
    <subcellularLocation>
        <location evidence="6">Cytoplasm</location>
    </subcellularLocation>
</comment>
<dbReference type="Proteomes" id="UP000030661">
    <property type="component" value="Unassembled WGS sequence"/>
</dbReference>
<evidence type="ECO:0000256" key="1">
    <source>
        <dbReference type="ARBA" id="ARBA00000223"/>
    </source>
</evidence>
<comment type="pathway">
    <text evidence="6">Carbohydrate metabolism; D-ribose degradation; D-ribose 5-phosphate from beta-D-ribopyranose: step 1/2.</text>
</comment>
<dbReference type="GO" id="GO:0005829">
    <property type="term" value="C:cytosol"/>
    <property type="evidence" value="ECO:0007669"/>
    <property type="project" value="TreeGrafter"/>
</dbReference>
<dbReference type="STRING" id="1499967.U27_06564"/>
<sequence length="131" mass="14464">MKKHGILNQGISTLVASMGHTDTLVVADAGLPISEMVWRLDLALTEGVPSFLQTVQVILKELEVQEAIIAEEMLTKSPELFQQLSELLENIPISQVPHEEFKERTHEAKGIVRTGEFTPYANVILVAGVVF</sequence>
<dbReference type="GO" id="GO:0016872">
    <property type="term" value="F:intramolecular lyase activity"/>
    <property type="evidence" value="ECO:0007669"/>
    <property type="project" value="UniProtKB-UniRule"/>
</dbReference>
<keyword evidence="4 6" id="KW-0413">Isomerase</keyword>
<keyword evidence="5 6" id="KW-0119">Carbohydrate metabolism</keyword>
<comment type="subunit">
    <text evidence="6">Homodecamer.</text>
</comment>
<dbReference type="InterPro" id="IPR007721">
    <property type="entry name" value="RbsD_FucU"/>
</dbReference>
<evidence type="ECO:0000256" key="2">
    <source>
        <dbReference type="ARBA" id="ARBA00012862"/>
    </source>
</evidence>
<dbReference type="AlphaFoldDB" id="A0A081C4S4"/>
<dbReference type="HOGENOM" id="CLU_135498_0_0_0"/>
<dbReference type="GO" id="GO:0019303">
    <property type="term" value="P:D-ribose catabolic process"/>
    <property type="evidence" value="ECO:0007669"/>
    <property type="project" value="UniProtKB-UniRule"/>
</dbReference>
<reference evidence="7 8" key="1">
    <citation type="journal article" date="2015" name="PeerJ">
        <title>First genomic representation of candidate bacterial phylum KSB3 points to enhanced environmental sensing as a trigger of wastewater bulking.</title>
        <authorList>
            <person name="Sekiguchi Y."/>
            <person name="Ohashi A."/>
            <person name="Parks D.H."/>
            <person name="Yamauchi T."/>
            <person name="Tyson G.W."/>
            <person name="Hugenholtz P."/>
        </authorList>
    </citation>
    <scope>NUCLEOTIDE SEQUENCE [LARGE SCALE GENOMIC DNA]</scope>
</reference>
<protein>
    <recommendedName>
        <fullName evidence="2 6">D-ribose pyranase</fullName>
        <ecNumber evidence="2 6">5.4.99.62</ecNumber>
    </recommendedName>
</protein>
<evidence type="ECO:0000256" key="5">
    <source>
        <dbReference type="ARBA" id="ARBA00023277"/>
    </source>
</evidence>
<evidence type="ECO:0000256" key="4">
    <source>
        <dbReference type="ARBA" id="ARBA00023235"/>
    </source>
</evidence>
<dbReference type="GO" id="GO:0062193">
    <property type="term" value="F:D-ribose pyranase activity"/>
    <property type="evidence" value="ECO:0007669"/>
    <property type="project" value="UniProtKB-EC"/>
</dbReference>
<evidence type="ECO:0000313" key="8">
    <source>
        <dbReference type="Proteomes" id="UP000030661"/>
    </source>
</evidence>
<organism evidence="7 8">
    <name type="scientific">Vecturithrix granuli</name>
    <dbReference type="NCBI Taxonomy" id="1499967"/>
    <lineage>
        <taxon>Bacteria</taxon>
        <taxon>Candidatus Moduliflexota</taxon>
        <taxon>Candidatus Vecturitrichia</taxon>
        <taxon>Candidatus Vecturitrichales</taxon>
        <taxon>Candidatus Vecturitrichaceae</taxon>
        <taxon>Candidatus Vecturithrix</taxon>
    </lineage>
</organism>
<dbReference type="GO" id="GO:0048029">
    <property type="term" value="F:monosaccharide binding"/>
    <property type="evidence" value="ECO:0007669"/>
    <property type="project" value="InterPro"/>
</dbReference>
<gene>
    <name evidence="6" type="primary">rbsD</name>
    <name evidence="7" type="ORF">U27_06564</name>
</gene>
<comment type="catalytic activity">
    <reaction evidence="1 6">
        <text>beta-D-ribopyranose = beta-D-ribofuranose</text>
        <dbReference type="Rhea" id="RHEA:25432"/>
        <dbReference type="ChEBI" id="CHEBI:27476"/>
        <dbReference type="ChEBI" id="CHEBI:47002"/>
        <dbReference type="EC" id="5.4.99.62"/>
    </reaction>
</comment>
<dbReference type="NCBIfam" id="NF008761">
    <property type="entry name" value="PRK11797.1"/>
    <property type="match status" value="1"/>
</dbReference>
<feature type="binding site" evidence="6">
    <location>
        <position position="98"/>
    </location>
    <ligand>
        <name>substrate</name>
    </ligand>
</feature>
<feature type="binding site" evidence="6">
    <location>
        <begin position="120"/>
        <end position="122"/>
    </location>
    <ligand>
        <name>substrate</name>
    </ligand>
</feature>
<feature type="binding site" evidence="6">
    <location>
        <position position="28"/>
    </location>
    <ligand>
        <name>substrate</name>
    </ligand>
</feature>
<feature type="active site" description="Proton donor" evidence="6">
    <location>
        <position position="20"/>
    </location>
</feature>
<dbReference type="SUPFAM" id="SSF102546">
    <property type="entry name" value="RbsD-like"/>
    <property type="match status" value="1"/>
</dbReference>
<proteinExistence type="inferred from homology"/>
<comment type="function">
    <text evidence="6">Catalyzes the interconversion of beta-pyran and beta-furan forms of D-ribose.</text>
</comment>
<evidence type="ECO:0000313" key="7">
    <source>
        <dbReference type="EMBL" id="GAK59579.1"/>
    </source>
</evidence>
<comment type="similarity">
    <text evidence="6">Belongs to the RbsD / FucU family. RbsD subfamily.</text>
</comment>
<dbReference type="HAMAP" id="MF_01661">
    <property type="entry name" value="D_rib_pyranase"/>
    <property type="match status" value="1"/>
</dbReference>
<dbReference type="EMBL" id="DF820470">
    <property type="protein sequence ID" value="GAK59579.1"/>
    <property type="molecule type" value="Genomic_DNA"/>
</dbReference>
<dbReference type="InterPro" id="IPR023750">
    <property type="entry name" value="RbsD-like_sf"/>
</dbReference>
<dbReference type="eggNOG" id="COG1869">
    <property type="taxonomic scope" value="Bacteria"/>
</dbReference>